<feature type="transmembrane region" description="Helical" evidence="5">
    <location>
        <begin position="457"/>
        <end position="477"/>
    </location>
</feature>
<dbReference type="Gene3D" id="1.20.1740.10">
    <property type="entry name" value="Amino acid/polyamine transporter I"/>
    <property type="match status" value="1"/>
</dbReference>
<dbReference type="PIRSF" id="PIRSF006060">
    <property type="entry name" value="AA_transporter"/>
    <property type="match status" value="1"/>
</dbReference>
<keyword evidence="3 5" id="KW-1133">Transmembrane helix</keyword>
<feature type="transmembrane region" description="Helical" evidence="5">
    <location>
        <begin position="90"/>
        <end position="111"/>
    </location>
</feature>
<dbReference type="PANTHER" id="PTHR11785:SF353">
    <property type="entry name" value="METHIONINE TRANSPORTER (EUROFUNG)"/>
    <property type="match status" value="1"/>
</dbReference>
<dbReference type="InterPro" id="IPR002293">
    <property type="entry name" value="AA/rel_permease1"/>
</dbReference>
<evidence type="ECO:0000256" key="5">
    <source>
        <dbReference type="SAM" id="Phobius"/>
    </source>
</evidence>
<feature type="transmembrane region" description="Helical" evidence="5">
    <location>
        <begin position="290"/>
        <end position="313"/>
    </location>
</feature>
<evidence type="ECO:0000256" key="1">
    <source>
        <dbReference type="ARBA" id="ARBA00004141"/>
    </source>
</evidence>
<sequence length="533" mass="58096">MSTDSAVHDTKIALLGNEKYHGTNPLDGLNVEITEGHGLDKDEPAQLEQSIGVITGSALVSGLMIGSGIFSTPGLTLTLMGSAGATTIMWVLGALITFCGAASYIELGSLFTRSGGDQLYLDSCFRRPMGLIGFIFTFVFLLCLEPASIAANAVVFGKYLFYAGFGPKEHIANEYVIQNLDWLHRAVGLSGLTLAFAIQLFSVKFALHCQTVFTWVKLIVLTLISISGLVILSGVTNIPVSPLWSTPFQSNHTMSAQQVCSTLFRVLWAYDGFKGLFFCLGELKNPRRNLIVCTASGIGLVTVLYTLSIVSYFTVVTFEESLESQEVLAGLWGSKVFGPTFGQIIIPIAVAISCLGSTAAAVFPFTRVIIESSKLGYIPYGHLWSRIHPKWGTPVYGLFLGYFITLIFLLAPPPGEAFSLLVDVVGYPNWLFTGLTLCGLLYLRYTAPDLPRPFRVWLPLTCVFIAVSVFLSIFPFVPPADNQIFSPSGIPYFTAPIIAIGIMLLAIPSWYFQFYRKILAASDLPLSDAYLKH</sequence>
<evidence type="ECO:0000256" key="4">
    <source>
        <dbReference type="ARBA" id="ARBA00023136"/>
    </source>
</evidence>
<feature type="transmembrane region" description="Helical" evidence="5">
    <location>
        <begin position="344"/>
        <end position="370"/>
    </location>
</feature>
<dbReference type="AlphaFoldDB" id="A0A9W8DLM6"/>
<organism evidence="6 7">
    <name type="scientific">Tieghemiomyces parasiticus</name>
    <dbReference type="NCBI Taxonomy" id="78921"/>
    <lineage>
        <taxon>Eukaryota</taxon>
        <taxon>Fungi</taxon>
        <taxon>Fungi incertae sedis</taxon>
        <taxon>Zoopagomycota</taxon>
        <taxon>Kickxellomycotina</taxon>
        <taxon>Dimargaritomycetes</taxon>
        <taxon>Dimargaritales</taxon>
        <taxon>Dimargaritaceae</taxon>
        <taxon>Tieghemiomyces</taxon>
    </lineage>
</organism>
<evidence type="ECO:0008006" key="8">
    <source>
        <dbReference type="Google" id="ProtNLM"/>
    </source>
</evidence>
<dbReference type="InterPro" id="IPR050598">
    <property type="entry name" value="AminoAcid_Transporter"/>
</dbReference>
<dbReference type="Proteomes" id="UP001150569">
    <property type="component" value="Unassembled WGS sequence"/>
</dbReference>
<dbReference type="GO" id="GO:0015179">
    <property type="term" value="F:L-amino acid transmembrane transporter activity"/>
    <property type="evidence" value="ECO:0007669"/>
    <property type="project" value="TreeGrafter"/>
</dbReference>
<dbReference type="PANTHER" id="PTHR11785">
    <property type="entry name" value="AMINO ACID TRANSPORTER"/>
    <property type="match status" value="1"/>
</dbReference>
<evidence type="ECO:0000256" key="3">
    <source>
        <dbReference type="ARBA" id="ARBA00022989"/>
    </source>
</evidence>
<comment type="caution">
    <text evidence="6">The sequence shown here is derived from an EMBL/GenBank/DDBJ whole genome shotgun (WGS) entry which is preliminary data.</text>
</comment>
<protein>
    <recommendedName>
        <fullName evidence="8">Amino acid transporter</fullName>
    </recommendedName>
</protein>
<dbReference type="OrthoDB" id="5982228at2759"/>
<dbReference type="EMBL" id="JANBPT010001634">
    <property type="protein sequence ID" value="KAJ1906149.1"/>
    <property type="molecule type" value="Genomic_DNA"/>
</dbReference>
<feature type="transmembrane region" description="Helical" evidence="5">
    <location>
        <begin position="215"/>
        <end position="235"/>
    </location>
</feature>
<evidence type="ECO:0000256" key="2">
    <source>
        <dbReference type="ARBA" id="ARBA00022692"/>
    </source>
</evidence>
<keyword evidence="2 5" id="KW-0812">Transmembrane</keyword>
<feature type="transmembrane region" description="Helical" evidence="5">
    <location>
        <begin position="255"/>
        <end position="278"/>
    </location>
</feature>
<keyword evidence="7" id="KW-1185">Reference proteome</keyword>
<evidence type="ECO:0000313" key="6">
    <source>
        <dbReference type="EMBL" id="KAJ1906149.1"/>
    </source>
</evidence>
<feature type="transmembrane region" description="Helical" evidence="5">
    <location>
        <begin position="131"/>
        <end position="162"/>
    </location>
</feature>
<feature type="transmembrane region" description="Helical" evidence="5">
    <location>
        <begin position="51"/>
        <end position="70"/>
    </location>
</feature>
<dbReference type="GO" id="GO:0016020">
    <property type="term" value="C:membrane"/>
    <property type="evidence" value="ECO:0007669"/>
    <property type="project" value="UniProtKB-SubCell"/>
</dbReference>
<name>A0A9W8DLM6_9FUNG</name>
<evidence type="ECO:0000313" key="7">
    <source>
        <dbReference type="Proteomes" id="UP001150569"/>
    </source>
</evidence>
<feature type="transmembrane region" description="Helical" evidence="5">
    <location>
        <begin position="391"/>
        <end position="411"/>
    </location>
</feature>
<accession>A0A9W8DLM6</accession>
<feature type="transmembrane region" description="Helical" evidence="5">
    <location>
        <begin position="427"/>
        <end position="445"/>
    </location>
</feature>
<keyword evidence="4 5" id="KW-0472">Membrane</keyword>
<feature type="transmembrane region" description="Helical" evidence="5">
    <location>
        <begin position="182"/>
        <end position="203"/>
    </location>
</feature>
<reference evidence="6" key="1">
    <citation type="submission" date="2022-07" db="EMBL/GenBank/DDBJ databases">
        <title>Phylogenomic reconstructions and comparative analyses of Kickxellomycotina fungi.</title>
        <authorList>
            <person name="Reynolds N.K."/>
            <person name="Stajich J.E."/>
            <person name="Barry K."/>
            <person name="Grigoriev I.V."/>
            <person name="Crous P."/>
            <person name="Smith M.E."/>
        </authorList>
    </citation>
    <scope>NUCLEOTIDE SEQUENCE</scope>
    <source>
        <strain evidence="6">RSA 861</strain>
    </source>
</reference>
<proteinExistence type="predicted"/>
<feature type="transmembrane region" description="Helical" evidence="5">
    <location>
        <begin position="489"/>
        <end position="512"/>
    </location>
</feature>
<comment type="subcellular location">
    <subcellularLocation>
        <location evidence="1">Membrane</location>
        <topology evidence="1">Multi-pass membrane protein</topology>
    </subcellularLocation>
</comment>
<dbReference type="Pfam" id="PF13520">
    <property type="entry name" value="AA_permease_2"/>
    <property type="match status" value="1"/>
</dbReference>
<gene>
    <name evidence="6" type="ORF">IWQ60_012146</name>
</gene>